<evidence type="ECO:0000256" key="7">
    <source>
        <dbReference type="HAMAP-Rule" id="MF_00607"/>
    </source>
</evidence>
<comment type="function">
    <text evidence="7">Specifically dimethylates two adjacent adenosines (A1518 and A1519) in the loop of a conserved hairpin near the 3'-end of 16S rRNA in the 30S particle. May play a critical role in biogenesis of 30S subunits.</text>
</comment>
<evidence type="ECO:0000256" key="3">
    <source>
        <dbReference type="ARBA" id="ARBA00022603"/>
    </source>
</evidence>
<dbReference type="PROSITE" id="PS01131">
    <property type="entry name" value="RRNA_A_DIMETH"/>
    <property type="match status" value="1"/>
</dbReference>
<evidence type="ECO:0000256" key="5">
    <source>
        <dbReference type="ARBA" id="ARBA00022691"/>
    </source>
</evidence>
<evidence type="ECO:0000256" key="8">
    <source>
        <dbReference type="PROSITE-ProRule" id="PRU01026"/>
    </source>
</evidence>
<evidence type="ECO:0000256" key="2">
    <source>
        <dbReference type="ARBA" id="ARBA00022552"/>
    </source>
</evidence>
<feature type="binding site" evidence="7 8">
    <location>
        <position position="84"/>
    </location>
    <ligand>
        <name>S-adenosyl-L-methionine</name>
        <dbReference type="ChEBI" id="CHEBI:59789"/>
    </ligand>
</feature>
<comment type="caution">
    <text evidence="10">The sequence shown here is derived from an EMBL/GenBank/DDBJ whole genome shotgun (WGS) entry which is preliminary data.</text>
</comment>
<dbReference type="AlphaFoldDB" id="A0A2M8KEF8"/>
<keyword evidence="3 7" id="KW-0489">Methyltransferase</keyword>
<dbReference type="GO" id="GO:0003723">
    <property type="term" value="F:RNA binding"/>
    <property type="evidence" value="ECO:0007669"/>
    <property type="project" value="UniProtKB-UniRule"/>
</dbReference>
<dbReference type="PANTHER" id="PTHR11727">
    <property type="entry name" value="DIMETHYLADENOSINE TRANSFERASE"/>
    <property type="match status" value="1"/>
</dbReference>
<keyword evidence="2 7" id="KW-0698">rRNA processing</keyword>
<dbReference type="InterPro" id="IPR020598">
    <property type="entry name" value="rRNA_Ade_methylase_Trfase_N"/>
</dbReference>
<keyword evidence="5 7" id="KW-0949">S-adenosyl-L-methionine</keyword>
<dbReference type="SUPFAM" id="SSF53335">
    <property type="entry name" value="S-adenosyl-L-methionine-dependent methyltransferases"/>
    <property type="match status" value="1"/>
</dbReference>
<dbReference type="GO" id="GO:0052908">
    <property type="term" value="F:16S rRNA (adenine(1518)-N(6)/adenine(1519)-N(6))-dimethyltransferase activity"/>
    <property type="evidence" value="ECO:0007669"/>
    <property type="project" value="UniProtKB-EC"/>
</dbReference>
<evidence type="ECO:0000256" key="6">
    <source>
        <dbReference type="ARBA" id="ARBA00022884"/>
    </source>
</evidence>
<feature type="binding site" evidence="7 8">
    <location>
        <position position="13"/>
    </location>
    <ligand>
        <name>S-adenosyl-L-methionine</name>
        <dbReference type="ChEBI" id="CHEBI:59789"/>
    </ligand>
</feature>
<keyword evidence="6 7" id="KW-0694">RNA-binding</keyword>
<dbReference type="PROSITE" id="PS51689">
    <property type="entry name" value="SAM_RNA_A_N6_MT"/>
    <property type="match status" value="1"/>
</dbReference>
<reference evidence="11" key="1">
    <citation type="submission" date="2017-09" db="EMBL/GenBank/DDBJ databases">
        <title>Depth-based differentiation of microbial function through sediment-hosted aquifers and enrichment of novel symbionts in the deep terrestrial subsurface.</title>
        <authorList>
            <person name="Probst A.J."/>
            <person name="Ladd B."/>
            <person name="Jarett J.K."/>
            <person name="Geller-Mcgrath D.E."/>
            <person name="Sieber C.M.K."/>
            <person name="Emerson J.B."/>
            <person name="Anantharaman K."/>
            <person name="Thomas B.C."/>
            <person name="Malmstrom R."/>
            <person name="Stieglmeier M."/>
            <person name="Klingl A."/>
            <person name="Woyke T."/>
            <person name="Ryan C.M."/>
            <person name="Banfield J.F."/>
        </authorList>
    </citation>
    <scope>NUCLEOTIDE SEQUENCE [LARGE SCALE GENOMIC DNA]</scope>
</reference>
<dbReference type="Gene3D" id="3.40.50.150">
    <property type="entry name" value="Vaccinia Virus protein VP39"/>
    <property type="match status" value="1"/>
</dbReference>
<proteinExistence type="inferred from homology"/>
<dbReference type="InterPro" id="IPR023165">
    <property type="entry name" value="rRNA_Ade_diMease-like_C"/>
</dbReference>
<name>A0A2M8KEF8_9BACT</name>
<dbReference type="InterPro" id="IPR020596">
    <property type="entry name" value="rRNA_Ade_Mease_Trfase_CS"/>
</dbReference>
<feature type="binding site" evidence="7 8">
    <location>
        <position position="11"/>
    </location>
    <ligand>
        <name>S-adenosyl-L-methionine</name>
        <dbReference type="ChEBI" id="CHEBI:59789"/>
    </ligand>
</feature>
<evidence type="ECO:0000313" key="10">
    <source>
        <dbReference type="EMBL" id="PJE58312.1"/>
    </source>
</evidence>
<dbReference type="PANTHER" id="PTHR11727:SF7">
    <property type="entry name" value="DIMETHYLADENOSINE TRANSFERASE-RELATED"/>
    <property type="match status" value="1"/>
</dbReference>
<dbReference type="InterPro" id="IPR011530">
    <property type="entry name" value="rRNA_adenine_dimethylase"/>
</dbReference>
<dbReference type="SMART" id="SM00650">
    <property type="entry name" value="rADc"/>
    <property type="match status" value="1"/>
</dbReference>
<feature type="binding site" evidence="7 8">
    <location>
        <position position="59"/>
    </location>
    <ligand>
        <name>S-adenosyl-L-methionine</name>
        <dbReference type="ChEBI" id="CHEBI:59789"/>
    </ligand>
</feature>
<comment type="catalytic activity">
    <reaction evidence="7">
        <text>adenosine(1518)/adenosine(1519) in 16S rRNA + 4 S-adenosyl-L-methionine = N(6)-dimethyladenosine(1518)/N(6)-dimethyladenosine(1519) in 16S rRNA + 4 S-adenosyl-L-homocysteine + 4 H(+)</text>
        <dbReference type="Rhea" id="RHEA:19609"/>
        <dbReference type="Rhea" id="RHEA-COMP:10232"/>
        <dbReference type="Rhea" id="RHEA-COMP:10233"/>
        <dbReference type="ChEBI" id="CHEBI:15378"/>
        <dbReference type="ChEBI" id="CHEBI:57856"/>
        <dbReference type="ChEBI" id="CHEBI:59789"/>
        <dbReference type="ChEBI" id="CHEBI:74411"/>
        <dbReference type="ChEBI" id="CHEBI:74493"/>
        <dbReference type="EC" id="2.1.1.182"/>
    </reaction>
</comment>
<dbReference type="HAMAP" id="MF_00607">
    <property type="entry name" value="16SrRNA_methyltr_A"/>
    <property type="match status" value="1"/>
</dbReference>
<dbReference type="NCBIfam" id="TIGR00755">
    <property type="entry name" value="ksgA"/>
    <property type="match status" value="1"/>
</dbReference>
<feature type="domain" description="Ribosomal RNA adenine methylase transferase N-terminal" evidence="9">
    <location>
        <begin position="18"/>
        <end position="185"/>
    </location>
</feature>
<dbReference type="EMBL" id="PFDW01000032">
    <property type="protein sequence ID" value="PJE58312.1"/>
    <property type="molecule type" value="Genomic_DNA"/>
</dbReference>
<organism evidence="10 11">
    <name type="scientific">Candidatus Portnoybacteria bacterium CG10_big_fil_rev_8_21_14_0_10_36_7</name>
    <dbReference type="NCBI Taxonomy" id="1974812"/>
    <lineage>
        <taxon>Bacteria</taxon>
        <taxon>Candidatus Portnoyibacteriota</taxon>
    </lineage>
</organism>
<dbReference type="Gene3D" id="1.10.8.100">
    <property type="entry name" value="Ribosomal RNA adenine dimethylase-like, domain 2"/>
    <property type="match status" value="1"/>
</dbReference>
<dbReference type="Proteomes" id="UP000231450">
    <property type="component" value="Unassembled WGS sequence"/>
</dbReference>
<dbReference type="EC" id="2.1.1.182" evidence="7"/>
<dbReference type="InterPro" id="IPR029063">
    <property type="entry name" value="SAM-dependent_MTases_sf"/>
</dbReference>
<protein>
    <recommendedName>
        <fullName evidence="7">Ribosomal RNA small subunit methyltransferase A</fullName>
        <ecNumber evidence="7">2.1.1.182</ecNumber>
    </recommendedName>
    <alternativeName>
        <fullName evidence="7">16S rRNA (adenine(1518)-N(6)/adenine(1519)-N(6))-dimethyltransferase</fullName>
    </alternativeName>
    <alternativeName>
        <fullName evidence="7">16S rRNA dimethyladenosine transferase</fullName>
    </alternativeName>
    <alternativeName>
        <fullName evidence="7">16S rRNA dimethylase</fullName>
    </alternativeName>
    <alternativeName>
        <fullName evidence="7">S-adenosylmethionine-6-N', N'-adenosyl(rRNA) dimethyltransferase</fullName>
    </alternativeName>
</protein>
<comment type="subcellular location">
    <subcellularLocation>
        <location evidence="7">Cytoplasm</location>
    </subcellularLocation>
</comment>
<dbReference type="InterPro" id="IPR001737">
    <property type="entry name" value="KsgA/Erm"/>
</dbReference>
<evidence type="ECO:0000256" key="4">
    <source>
        <dbReference type="ARBA" id="ARBA00022679"/>
    </source>
</evidence>
<gene>
    <name evidence="7 10" type="primary">rsmA</name>
    <name evidence="7" type="synonym">ksgA</name>
    <name evidence="10" type="ORF">COU81_01490</name>
</gene>
<feature type="binding site" evidence="7 8">
    <location>
        <position position="102"/>
    </location>
    <ligand>
        <name>S-adenosyl-L-methionine</name>
        <dbReference type="ChEBI" id="CHEBI:59789"/>
    </ligand>
</feature>
<sequence>MMPTKKHLGQNFLNDPEVSNKIIELANIEPSDTILEIGPGYGVLTQEIINRAKKVIAVEKDQTLIPKLQKKFQGHENLEIIMGDILKIFPTLTLSSYKVVANIPYYLTAYLLRLILENPNPPQQMTLMLQKEVAERICGSTPNLTLLAVSAQYFSEPTYCLTVKKKSFNPIPKVDSAILQITNIVKKNEKERTDFFKIVRAGFSQPRKLAINNLSSKLELSKNDIIEIFNKLGINQKTRPQEISVSLWKKITGYLAY</sequence>
<dbReference type="GO" id="GO:0005829">
    <property type="term" value="C:cytosol"/>
    <property type="evidence" value="ECO:0007669"/>
    <property type="project" value="TreeGrafter"/>
</dbReference>
<keyword evidence="1 7" id="KW-0963">Cytoplasm</keyword>
<accession>A0A2M8KEF8</accession>
<dbReference type="Pfam" id="PF00398">
    <property type="entry name" value="RrnaAD"/>
    <property type="match status" value="1"/>
</dbReference>
<comment type="similarity">
    <text evidence="7">Belongs to the class I-like SAM-binding methyltransferase superfamily. rRNA adenine N(6)-methyltransferase family. RsmA subfamily.</text>
</comment>
<dbReference type="CDD" id="cd02440">
    <property type="entry name" value="AdoMet_MTases"/>
    <property type="match status" value="1"/>
</dbReference>
<evidence type="ECO:0000259" key="9">
    <source>
        <dbReference type="SMART" id="SM00650"/>
    </source>
</evidence>
<evidence type="ECO:0000313" key="11">
    <source>
        <dbReference type="Proteomes" id="UP000231450"/>
    </source>
</evidence>
<evidence type="ECO:0000256" key="1">
    <source>
        <dbReference type="ARBA" id="ARBA00022490"/>
    </source>
</evidence>
<keyword evidence="4 7" id="KW-0808">Transferase</keyword>
<feature type="binding site" evidence="7 8">
    <location>
        <position position="38"/>
    </location>
    <ligand>
        <name>S-adenosyl-L-methionine</name>
        <dbReference type="ChEBI" id="CHEBI:59789"/>
    </ligand>
</feature>